<sequence>AQKLAQIRDNSNYFRSELLKMGFEVLGDNDSPIMPIMLYNPGKIPAFSRECLKRNVAVVMVGFPASPLLLSRTRICISAAHTREDMIKALEVISTVGDMVGIKYFPAEPNKSQLEENRVKID</sequence>
<organism evidence="4 5">
    <name type="scientific">Ambrosia artemisiifolia</name>
    <name type="common">Common ragweed</name>
    <dbReference type="NCBI Taxonomy" id="4212"/>
    <lineage>
        <taxon>Eukaryota</taxon>
        <taxon>Viridiplantae</taxon>
        <taxon>Streptophyta</taxon>
        <taxon>Embryophyta</taxon>
        <taxon>Tracheophyta</taxon>
        <taxon>Spermatophyta</taxon>
        <taxon>Magnoliopsida</taxon>
        <taxon>eudicotyledons</taxon>
        <taxon>Gunneridae</taxon>
        <taxon>Pentapetalae</taxon>
        <taxon>asterids</taxon>
        <taxon>campanulids</taxon>
        <taxon>Asterales</taxon>
        <taxon>Asteraceae</taxon>
        <taxon>Asteroideae</taxon>
        <taxon>Heliantheae alliance</taxon>
        <taxon>Heliantheae</taxon>
        <taxon>Ambrosia</taxon>
    </lineage>
</organism>
<dbReference type="SUPFAM" id="SSF53383">
    <property type="entry name" value="PLP-dependent transferases"/>
    <property type="match status" value="1"/>
</dbReference>
<comment type="caution">
    <text evidence="4">The sequence shown here is derived from an EMBL/GenBank/DDBJ whole genome shotgun (WGS) entry which is preliminary data.</text>
</comment>
<dbReference type="InterPro" id="IPR050087">
    <property type="entry name" value="AON_synthase_class-II"/>
</dbReference>
<dbReference type="Pfam" id="PF00155">
    <property type="entry name" value="Aminotran_1_2"/>
    <property type="match status" value="1"/>
</dbReference>
<evidence type="ECO:0000256" key="2">
    <source>
        <dbReference type="ARBA" id="ARBA00022679"/>
    </source>
</evidence>
<protein>
    <recommendedName>
        <fullName evidence="3">Aminotransferase class I/classII large domain-containing protein</fullName>
    </recommendedName>
</protein>
<dbReference type="Gene3D" id="3.90.1150.10">
    <property type="entry name" value="Aspartate Aminotransferase, domain 1"/>
    <property type="match status" value="1"/>
</dbReference>
<dbReference type="InterPro" id="IPR004839">
    <property type="entry name" value="Aminotransferase_I/II_large"/>
</dbReference>
<accession>A0AAD5CWW4</accession>
<comment type="cofactor">
    <cofactor evidence="1">
        <name>pyridoxal 5'-phosphate</name>
        <dbReference type="ChEBI" id="CHEBI:597326"/>
    </cofactor>
</comment>
<dbReference type="GO" id="GO:0004758">
    <property type="term" value="F:serine C-palmitoyltransferase activity"/>
    <property type="evidence" value="ECO:0007669"/>
    <property type="project" value="TreeGrafter"/>
</dbReference>
<gene>
    <name evidence="4" type="ORF">M8C21_018550</name>
</gene>
<evidence type="ECO:0000256" key="1">
    <source>
        <dbReference type="ARBA" id="ARBA00001933"/>
    </source>
</evidence>
<feature type="domain" description="Aminotransferase class I/classII large" evidence="3">
    <location>
        <begin position="4"/>
        <end position="93"/>
    </location>
</feature>
<dbReference type="PANTHER" id="PTHR13693:SF3">
    <property type="entry name" value="LD36009P"/>
    <property type="match status" value="1"/>
</dbReference>
<dbReference type="Proteomes" id="UP001206925">
    <property type="component" value="Unassembled WGS sequence"/>
</dbReference>
<dbReference type="GO" id="GO:0017059">
    <property type="term" value="C:serine palmitoyltransferase complex"/>
    <property type="evidence" value="ECO:0007669"/>
    <property type="project" value="TreeGrafter"/>
</dbReference>
<dbReference type="InterPro" id="IPR015422">
    <property type="entry name" value="PyrdxlP-dep_Trfase_small"/>
</dbReference>
<dbReference type="InterPro" id="IPR015424">
    <property type="entry name" value="PyrdxlP-dep_Trfase"/>
</dbReference>
<evidence type="ECO:0000313" key="5">
    <source>
        <dbReference type="Proteomes" id="UP001206925"/>
    </source>
</evidence>
<evidence type="ECO:0000259" key="3">
    <source>
        <dbReference type="Pfam" id="PF00155"/>
    </source>
</evidence>
<dbReference type="AlphaFoldDB" id="A0AAD5CWW4"/>
<dbReference type="GO" id="GO:0016020">
    <property type="term" value="C:membrane"/>
    <property type="evidence" value="ECO:0007669"/>
    <property type="project" value="GOC"/>
</dbReference>
<evidence type="ECO:0000313" key="4">
    <source>
        <dbReference type="EMBL" id="KAI7747875.1"/>
    </source>
</evidence>
<name>A0AAD5CWW4_AMBAR</name>
<keyword evidence="2" id="KW-0808">Transferase</keyword>
<dbReference type="EMBL" id="JAMZMK010006649">
    <property type="protein sequence ID" value="KAI7747875.1"/>
    <property type="molecule type" value="Genomic_DNA"/>
</dbReference>
<feature type="non-terminal residue" evidence="4">
    <location>
        <position position="1"/>
    </location>
</feature>
<dbReference type="GO" id="GO:0046513">
    <property type="term" value="P:ceramide biosynthetic process"/>
    <property type="evidence" value="ECO:0007669"/>
    <property type="project" value="TreeGrafter"/>
</dbReference>
<keyword evidence="5" id="KW-1185">Reference proteome</keyword>
<dbReference type="PANTHER" id="PTHR13693">
    <property type="entry name" value="CLASS II AMINOTRANSFERASE/8-AMINO-7-OXONONANOATE SYNTHASE"/>
    <property type="match status" value="1"/>
</dbReference>
<reference evidence="4" key="1">
    <citation type="submission" date="2022-06" db="EMBL/GenBank/DDBJ databases">
        <title>Uncovering the hologenomic basis of an extraordinary plant invasion.</title>
        <authorList>
            <person name="Bieker V.C."/>
            <person name="Martin M.D."/>
            <person name="Gilbert T."/>
            <person name="Hodgins K."/>
            <person name="Battlay P."/>
            <person name="Petersen B."/>
            <person name="Wilson J."/>
        </authorList>
    </citation>
    <scope>NUCLEOTIDE SEQUENCE</scope>
    <source>
        <strain evidence="4">AA19_3_7</strain>
        <tissue evidence="4">Leaf</tissue>
    </source>
</reference>
<dbReference type="GO" id="GO:0046512">
    <property type="term" value="P:sphingosine biosynthetic process"/>
    <property type="evidence" value="ECO:0007669"/>
    <property type="project" value="TreeGrafter"/>
</dbReference>
<proteinExistence type="predicted"/>
<dbReference type="GO" id="GO:0030170">
    <property type="term" value="F:pyridoxal phosphate binding"/>
    <property type="evidence" value="ECO:0007669"/>
    <property type="project" value="InterPro"/>
</dbReference>